<proteinExistence type="predicted"/>
<protein>
    <submittedName>
        <fullName evidence="1">Uncharacterized protein MANES_09G167200</fullName>
    </submittedName>
</protein>
<dbReference type="AlphaFoldDB" id="A0A2P2ILR1"/>
<evidence type="ECO:0000313" key="1">
    <source>
        <dbReference type="EMBL" id="MBW82156.1"/>
    </source>
</evidence>
<name>A0A2P2ILR1_RHIMU</name>
<organism evidence="1">
    <name type="scientific">Rhizophora mucronata</name>
    <name type="common">Asiatic mangrove</name>
    <dbReference type="NCBI Taxonomy" id="61149"/>
    <lineage>
        <taxon>Eukaryota</taxon>
        <taxon>Viridiplantae</taxon>
        <taxon>Streptophyta</taxon>
        <taxon>Embryophyta</taxon>
        <taxon>Tracheophyta</taxon>
        <taxon>Spermatophyta</taxon>
        <taxon>Magnoliopsida</taxon>
        <taxon>eudicotyledons</taxon>
        <taxon>Gunneridae</taxon>
        <taxon>Pentapetalae</taxon>
        <taxon>rosids</taxon>
        <taxon>fabids</taxon>
        <taxon>Malpighiales</taxon>
        <taxon>Rhizophoraceae</taxon>
        <taxon>Rhizophora</taxon>
    </lineage>
</organism>
<dbReference type="EMBL" id="GGEC01001673">
    <property type="protein sequence ID" value="MBW82156.1"/>
    <property type="molecule type" value="Transcribed_RNA"/>
</dbReference>
<sequence>MLIEMGRILLSRFAVYLKHTSCCLVTAGLRSLKGNVWILLTIQSAKHMISLSMKFFVSAKGALIRVYKQHLRPSLMILQLELQGQHLKGMVKITRFSAQLVSVQEAVSTMLHHHKGLF</sequence>
<accession>A0A2P2ILR1</accession>
<reference evidence="1" key="1">
    <citation type="submission" date="2018-02" db="EMBL/GenBank/DDBJ databases">
        <title>Rhizophora mucronata_Transcriptome.</title>
        <authorList>
            <person name="Meera S.P."/>
            <person name="Sreeshan A."/>
            <person name="Augustine A."/>
        </authorList>
    </citation>
    <scope>NUCLEOTIDE SEQUENCE</scope>
    <source>
        <tissue evidence="1">Leaf</tissue>
    </source>
</reference>